<evidence type="ECO:0000256" key="3">
    <source>
        <dbReference type="ARBA" id="ARBA00022900"/>
    </source>
</evidence>
<dbReference type="PANTHER" id="PTHR33091">
    <property type="entry name" value="PROTEIN, PUTATIVE, EXPRESSED-RELATED"/>
    <property type="match status" value="1"/>
</dbReference>
<evidence type="ECO:0000256" key="1">
    <source>
        <dbReference type="ARBA" id="ARBA00008210"/>
    </source>
</evidence>
<accession>A0ABD3CPS0</accession>
<dbReference type="EMBL" id="JAVIJP010000032">
    <property type="protein sequence ID" value="KAL3631955.1"/>
    <property type="molecule type" value="Genomic_DNA"/>
</dbReference>
<dbReference type="InterPro" id="IPR036354">
    <property type="entry name" value="Prot_inh_pot1_sf"/>
</dbReference>
<gene>
    <name evidence="4" type="ORF">CASFOL_024939</name>
</gene>
<name>A0ABD3CPS0_9LAMI</name>
<proteinExistence type="inferred from homology"/>
<evidence type="ECO:0000313" key="5">
    <source>
        <dbReference type="Proteomes" id="UP001632038"/>
    </source>
</evidence>
<comment type="caution">
    <text evidence="4">The sequence shown here is derived from an EMBL/GenBank/DDBJ whole genome shotgun (WGS) entry which is preliminary data.</text>
</comment>
<evidence type="ECO:0000256" key="2">
    <source>
        <dbReference type="ARBA" id="ARBA00022690"/>
    </source>
</evidence>
<reference evidence="5" key="1">
    <citation type="journal article" date="2024" name="IScience">
        <title>Strigolactones Initiate the Formation of Haustorium-like Structures in Castilleja.</title>
        <authorList>
            <person name="Buerger M."/>
            <person name="Peterson D."/>
            <person name="Chory J."/>
        </authorList>
    </citation>
    <scope>NUCLEOTIDE SEQUENCE [LARGE SCALE GENOMIC DNA]</scope>
</reference>
<dbReference type="PANTHER" id="PTHR33091:SF29">
    <property type="entry name" value="SUBTILISIN INHIBITOR 1"/>
    <property type="match status" value="1"/>
</dbReference>
<dbReference type="GO" id="GO:0004867">
    <property type="term" value="F:serine-type endopeptidase inhibitor activity"/>
    <property type="evidence" value="ECO:0007669"/>
    <property type="project" value="UniProtKB-KW"/>
</dbReference>
<organism evidence="4 5">
    <name type="scientific">Castilleja foliolosa</name>
    <dbReference type="NCBI Taxonomy" id="1961234"/>
    <lineage>
        <taxon>Eukaryota</taxon>
        <taxon>Viridiplantae</taxon>
        <taxon>Streptophyta</taxon>
        <taxon>Embryophyta</taxon>
        <taxon>Tracheophyta</taxon>
        <taxon>Spermatophyta</taxon>
        <taxon>Magnoliopsida</taxon>
        <taxon>eudicotyledons</taxon>
        <taxon>Gunneridae</taxon>
        <taxon>Pentapetalae</taxon>
        <taxon>asterids</taxon>
        <taxon>lamiids</taxon>
        <taxon>Lamiales</taxon>
        <taxon>Orobanchaceae</taxon>
        <taxon>Pedicularideae</taxon>
        <taxon>Castillejinae</taxon>
        <taxon>Castilleja</taxon>
    </lineage>
</organism>
<keyword evidence="5" id="KW-1185">Reference proteome</keyword>
<comment type="similarity">
    <text evidence="1">Belongs to the protease inhibitor I13 (potato type I serine protease inhibitor) family.</text>
</comment>
<keyword evidence="3" id="KW-0722">Serine protease inhibitor</keyword>
<evidence type="ECO:0000313" key="4">
    <source>
        <dbReference type="EMBL" id="KAL3631955.1"/>
    </source>
</evidence>
<dbReference type="Gene3D" id="3.30.10.10">
    <property type="entry name" value="Trypsin Inhibitor V, subunit A"/>
    <property type="match status" value="1"/>
</dbReference>
<keyword evidence="2" id="KW-0646">Protease inhibitor</keyword>
<dbReference type="Proteomes" id="UP001632038">
    <property type="component" value="Unassembled WGS sequence"/>
</dbReference>
<dbReference type="Pfam" id="PF00280">
    <property type="entry name" value="potato_inhibit"/>
    <property type="match status" value="1"/>
</dbReference>
<sequence length="80" mass="8798">MNDIQCDIRLPTCDDKTSWPNVVGMTVPQATAIILHDRPDINVVPYPEGSISADVPEPCCDRVLVPYDKNHRVSGIPKIG</sequence>
<protein>
    <submittedName>
        <fullName evidence="4">Uncharacterized protein</fullName>
    </submittedName>
</protein>
<dbReference type="AlphaFoldDB" id="A0ABD3CPS0"/>
<dbReference type="SUPFAM" id="SSF54654">
    <property type="entry name" value="CI-2 family of serine protease inhibitors"/>
    <property type="match status" value="1"/>
</dbReference>
<dbReference type="InterPro" id="IPR000864">
    <property type="entry name" value="Prot_inh_pot1"/>
</dbReference>